<dbReference type="SMR" id="A0A377FWF8"/>
<dbReference type="PIRSF" id="PIRSF029008">
    <property type="entry name" value="MecA"/>
    <property type="match status" value="1"/>
</dbReference>
<dbReference type="OrthoDB" id="2360201at2"/>
<protein>
    <recommendedName>
        <fullName evidence="2">Adapter protein MecA</fullName>
    </recommendedName>
</protein>
<dbReference type="InterPro" id="IPR008681">
    <property type="entry name" value="Neg-reg_MecA"/>
</dbReference>
<name>A0A377FWF8_9BACL</name>
<accession>A0A377FWF8</accession>
<organism evidence="3 4">
    <name type="scientific">Exiguobacterium aurantiacum</name>
    <dbReference type="NCBI Taxonomy" id="33987"/>
    <lineage>
        <taxon>Bacteria</taxon>
        <taxon>Bacillati</taxon>
        <taxon>Bacillota</taxon>
        <taxon>Bacilli</taxon>
        <taxon>Bacillales</taxon>
        <taxon>Bacillales Family XII. Incertae Sedis</taxon>
        <taxon>Exiguobacterium</taxon>
    </lineage>
</organism>
<comment type="domain">
    <text evidence="2">The N-terminal domain probably binds unfolded/aggregated proteins; the C-terminal domain interacts with ClpC.</text>
</comment>
<reference evidence="3 4" key="1">
    <citation type="submission" date="2018-06" db="EMBL/GenBank/DDBJ databases">
        <authorList>
            <consortium name="Pathogen Informatics"/>
            <person name="Doyle S."/>
        </authorList>
    </citation>
    <scope>NUCLEOTIDE SEQUENCE [LARGE SCALE GENOMIC DNA]</scope>
    <source>
        <strain evidence="3 4">NCTC13163</strain>
    </source>
</reference>
<comment type="subunit">
    <text evidence="2">Homodimer.</text>
</comment>
<sequence>MKIERINDNTVKFFITYVDIEKRGFARDEIWYNRERGEQLFWQMMDEAHEREDISFDGPLWIQVQAFEKGLEVTVTIAKNVIDAEDDSELGSLLRSAIDDAREQQNVLDQLSELDELEAEPEAWAPLAMDTDDFESIIALSKRAGDTLNNVTLKLFHYENRYYLWVDFPDEMEPEEEENVLSLLAEYLSFSTQTLAMLEEYGKLILDGDVFAKVRHYF</sequence>
<dbReference type="PANTHER" id="PTHR39161">
    <property type="entry name" value="ADAPTER PROTEIN MECA"/>
    <property type="match status" value="1"/>
</dbReference>
<dbReference type="AlphaFoldDB" id="A0A377FWF8"/>
<dbReference type="Proteomes" id="UP000254060">
    <property type="component" value="Unassembled WGS sequence"/>
</dbReference>
<dbReference type="RefSeq" id="WP_029335549.1">
    <property type="nucleotide sequence ID" value="NZ_UGGP01000001.1"/>
</dbReference>
<evidence type="ECO:0000313" key="4">
    <source>
        <dbReference type="Proteomes" id="UP000254060"/>
    </source>
</evidence>
<dbReference type="PANTHER" id="PTHR39161:SF1">
    <property type="entry name" value="ADAPTER PROTEIN MECA 1"/>
    <property type="match status" value="1"/>
</dbReference>
<dbReference type="GO" id="GO:0030674">
    <property type="term" value="F:protein-macromolecule adaptor activity"/>
    <property type="evidence" value="ECO:0007669"/>
    <property type="project" value="UniProtKB-UniRule"/>
</dbReference>
<dbReference type="NCBIfam" id="NF002644">
    <property type="entry name" value="PRK02315.1-5"/>
    <property type="match status" value="1"/>
</dbReference>
<evidence type="ECO:0000256" key="2">
    <source>
        <dbReference type="HAMAP-Rule" id="MF_01124"/>
    </source>
</evidence>
<gene>
    <name evidence="2 3" type="primary">mecA</name>
    <name evidence="3" type="ORF">NCTC13163_02016</name>
</gene>
<evidence type="ECO:0000256" key="1">
    <source>
        <dbReference type="ARBA" id="ARBA00005397"/>
    </source>
</evidence>
<dbReference type="EMBL" id="UGGP01000001">
    <property type="protein sequence ID" value="STO08643.1"/>
    <property type="molecule type" value="Genomic_DNA"/>
</dbReference>
<comment type="similarity">
    <text evidence="1 2">Belongs to the MecA family.</text>
</comment>
<dbReference type="HAMAP" id="MF_01124">
    <property type="entry name" value="MecA"/>
    <property type="match status" value="1"/>
</dbReference>
<dbReference type="Gene3D" id="3.30.70.1950">
    <property type="match status" value="1"/>
</dbReference>
<proteinExistence type="inferred from homology"/>
<dbReference type="Pfam" id="PF05389">
    <property type="entry name" value="MecA"/>
    <property type="match status" value="1"/>
</dbReference>
<comment type="function">
    <text evidence="2">Enables the recognition and targeting of unfolded and aggregated proteins to the ClpC protease or to other proteins involved in proteolysis.</text>
</comment>
<evidence type="ECO:0000313" key="3">
    <source>
        <dbReference type="EMBL" id="STO08643.1"/>
    </source>
</evidence>
<dbReference type="STRING" id="1397694.GCA_000702585_02509"/>
<dbReference type="InterPro" id="IPR038471">
    <property type="entry name" value="MecA_C_sf"/>
</dbReference>